<feature type="domain" description="DinB-like" evidence="1">
    <location>
        <begin position="10"/>
        <end position="145"/>
    </location>
</feature>
<dbReference type="Proteomes" id="UP000012081">
    <property type="component" value="Unassembled WGS sequence"/>
</dbReference>
<organism evidence="2 3">
    <name type="scientific">Brevibacillus borstelensis AK1</name>
    <dbReference type="NCBI Taxonomy" id="1300222"/>
    <lineage>
        <taxon>Bacteria</taxon>
        <taxon>Bacillati</taxon>
        <taxon>Bacillota</taxon>
        <taxon>Bacilli</taxon>
        <taxon>Bacillales</taxon>
        <taxon>Paenibacillaceae</taxon>
        <taxon>Brevibacillus</taxon>
    </lineage>
</organism>
<evidence type="ECO:0000259" key="1">
    <source>
        <dbReference type="Pfam" id="PF12867"/>
    </source>
</evidence>
<dbReference type="EMBL" id="APBN01000001">
    <property type="protein sequence ID" value="EMT54531.1"/>
    <property type="molecule type" value="Genomic_DNA"/>
</dbReference>
<dbReference type="AlphaFoldDB" id="M8E5H8"/>
<dbReference type="SUPFAM" id="SSF109854">
    <property type="entry name" value="DinB/YfiT-like putative metalloenzymes"/>
    <property type="match status" value="1"/>
</dbReference>
<protein>
    <recommendedName>
        <fullName evidence="1">DinB-like domain-containing protein</fullName>
    </recommendedName>
</protein>
<comment type="caution">
    <text evidence="2">The sequence shown here is derived from an EMBL/GenBank/DDBJ whole genome shotgun (WGS) entry which is preliminary data.</text>
</comment>
<dbReference type="Gene3D" id="1.20.120.450">
    <property type="entry name" value="dinb family like domain"/>
    <property type="match status" value="1"/>
</dbReference>
<dbReference type="OrthoDB" id="4295522at2"/>
<dbReference type="RefSeq" id="WP_003386299.1">
    <property type="nucleotide sequence ID" value="NZ_APBN01000001.1"/>
</dbReference>
<name>M8E5H8_9BACL</name>
<dbReference type="GeneID" id="89499098"/>
<gene>
    <name evidence="2" type="ORF">I532_02965</name>
</gene>
<dbReference type="InterPro" id="IPR034660">
    <property type="entry name" value="DinB/YfiT-like"/>
</dbReference>
<dbReference type="InterPro" id="IPR024775">
    <property type="entry name" value="DinB-like"/>
</dbReference>
<evidence type="ECO:0000313" key="3">
    <source>
        <dbReference type="Proteomes" id="UP000012081"/>
    </source>
</evidence>
<keyword evidence="3" id="KW-1185">Reference proteome</keyword>
<dbReference type="PATRIC" id="fig|1300222.3.peg.630"/>
<accession>M8E5H8</accession>
<dbReference type="STRING" id="1300222.I532_02965"/>
<reference evidence="2 3" key="1">
    <citation type="submission" date="2013-03" db="EMBL/GenBank/DDBJ databases">
        <title>Assembly of a new bacterial strain Brevibacillus borstelensis AK1.</title>
        <authorList>
            <person name="Rajan I."/>
            <person name="PoliReddy D."/>
            <person name="Sugumar T."/>
            <person name="Rathinam K."/>
            <person name="Alqarawi S."/>
            <person name="Khalil A.B."/>
            <person name="Sivakumar N."/>
        </authorList>
    </citation>
    <scope>NUCLEOTIDE SEQUENCE [LARGE SCALE GENOMIC DNA]</scope>
    <source>
        <strain evidence="2 3">AK1</strain>
    </source>
</reference>
<dbReference type="Pfam" id="PF12867">
    <property type="entry name" value="DinB_2"/>
    <property type="match status" value="1"/>
</dbReference>
<proteinExistence type="predicted"/>
<sequence length="157" mass="17670">MNIAHAWDHYDVVRSLTLATLQATKEEQADIVPEGFSNNIRWNIGHVLFTQDALLYGGKAPHLPESYAALFGPGTKPADWQGELPTLETLNQQLAEQTERIKKEFADRFEEKLPSPFNLRGKAEIDTFGGMFLFSLYHEGMHASTVTLLRKALQNQA</sequence>
<evidence type="ECO:0000313" key="2">
    <source>
        <dbReference type="EMBL" id="EMT54531.1"/>
    </source>
</evidence>